<comment type="caution">
    <text evidence="2">The sequence shown here is derived from an EMBL/GenBank/DDBJ whole genome shotgun (WGS) entry which is preliminary data.</text>
</comment>
<dbReference type="Pfam" id="PF00535">
    <property type="entry name" value="Glycos_transf_2"/>
    <property type="match status" value="1"/>
</dbReference>
<dbReference type="InterPro" id="IPR029044">
    <property type="entry name" value="Nucleotide-diphossugar_trans"/>
</dbReference>
<evidence type="ECO:0000313" key="3">
    <source>
        <dbReference type="Proteomes" id="UP000181728"/>
    </source>
</evidence>
<dbReference type="CDD" id="cd04187">
    <property type="entry name" value="DPM1_like_bac"/>
    <property type="match status" value="1"/>
</dbReference>
<dbReference type="PANTHER" id="PTHR48090">
    <property type="entry name" value="UNDECAPRENYL-PHOSPHATE 4-DEOXY-4-FORMAMIDO-L-ARABINOSE TRANSFERASE-RELATED"/>
    <property type="match status" value="1"/>
</dbReference>
<sequence>MQETVYPSLAIIVPVHNEEENIHIFYDAVKKNLTAEGLLSLPDAFKHLKYDFWYIDDGSIDRTLLEIKQLQLKDSSVHFVSFSRNFGKEAAIYAGLTYAKKYDYVVLMDVDLQDPPALLPKMLGKLVNEQLDSVATRRLDRKGEKPLISFFSNLFYEFISKISSTKLVSGARDYRIMSRQMVKAVLSMPENQRFSKGLFTWIGFRTEYISYKNVQRKKGQTKWSFWKLFKYAISALISFSTVPLTLVTVLGFLTTLLAVVGGIFVIVRKLLDPAIAIGGWTTITVIIMFFGGLQMFSLGVVGRYISAIFLESKRRPIYVEKESK</sequence>
<feature type="domain" description="Glycosyltransferase 2-like" evidence="1">
    <location>
        <begin position="11"/>
        <end position="184"/>
    </location>
</feature>
<dbReference type="GO" id="GO:0016740">
    <property type="term" value="F:transferase activity"/>
    <property type="evidence" value="ECO:0007669"/>
    <property type="project" value="UniProtKB-KW"/>
</dbReference>
<dbReference type="RefSeq" id="WP_032817651.1">
    <property type="nucleotide sequence ID" value="NZ_JBHNXR010000001.1"/>
</dbReference>
<proteinExistence type="predicted"/>
<dbReference type="AlphaFoldDB" id="A0A483CJT2"/>
<accession>A0A483CJT2</accession>
<dbReference type="Proteomes" id="UP000181728">
    <property type="component" value="Unassembled WGS sequence"/>
</dbReference>
<protein>
    <submittedName>
        <fullName evidence="2">Glycosyltransferase</fullName>
    </submittedName>
</protein>
<organism evidence="2 3">
    <name type="scientific">Oenococcus oeni</name>
    <name type="common">Leuconostoc oenos</name>
    <dbReference type="NCBI Taxonomy" id="1247"/>
    <lineage>
        <taxon>Bacteria</taxon>
        <taxon>Bacillati</taxon>
        <taxon>Bacillota</taxon>
        <taxon>Bacilli</taxon>
        <taxon>Lactobacillales</taxon>
        <taxon>Lactobacillaceae</taxon>
        <taxon>Oenococcus</taxon>
    </lineage>
</organism>
<reference evidence="2 3" key="1">
    <citation type="journal article" date="2016" name="BMC Genomics">
        <title>Consensus pan-genome assembly of the specialised wine bacterium Oenococcus oeni.</title>
        <authorList>
            <person name="Sternes P.R."/>
            <person name="Borneman A.R."/>
        </authorList>
    </citation>
    <scope>NUCLEOTIDE SEQUENCE [LARGE SCALE GENOMIC DNA]</scope>
    <source>
        <strain evidence="2 3">AWRIB661</strain>
    </source>
</reference>
<dbReference type="InterPro" id="IPR001173">
    <property type="entry name" value="Glyco_trans_2-like"/>
</dbReference>
<dbReference type="InterPro" id="IPR050256">
    <property type="entry name" value="Glycosyltransferase_2"/>
</dbReference>
<name>A0A483CJT2_OENOE</name>
<keyword evidence="2" id="KW-0808">Transferase</keyword>
<evidence type="ECO:0000259" key="1">
    <source>
        <dbReference type="Pfam" id="PF00535"/>
    </source>
</evidence>
<dbReference type="SUPFAM" id="SSF53448">
    <property type="entry name" value="Nucleotide-diphospho-sugar transferases"/>
    <property type="match status" value="1"/>
</dbReference>
<dbReference type="EMBL" id="MLOK01000054">
    <property type="protein sequence ID" value="OIM20589.1"/>
    <property type="molecule type" value="Genomic_DNA"/>
</dbReference>
<dbReference type="GO" id="GO:0005886">
    <property type="term" value="C:plasma membrane"/>
    <property type="evidence" value="ECO:0007669"/>
    <property type="project" value="TreeGrafter"/>
</dbReference>
<dbReference type="PANTHER" id="PTHR48090:SF8">
    <property type="entry name" value="GLYCOSYLTRANSFERASE CSBB-RELATED"/>
    <property type="match status" value="1"/>
</dbReference>
<gene>
    <name evidence="2" type="ORF">ATX59_08430</name>
</gene>
<evidence type="ECO:0000313" key="2">
    <source>
        <dbReference type="EMBL" id="OIM20589.1"/>
    </source>
</evidence>
<dbReference type="Gene3D" id="3.90.550.10">
    <property type="entry name" value="Spore Coat Polysaccharide Biosynthesis Protein SpsA, Chain A"/>
    <property type="match status" value="1"/>
</dbReference>